<dbReference type="AlphaFoldDB" id="A0A6C0K5L9"/>
<protein>
    <submittedName>
        <fullName evidence="1">Uncharacterized protein</fullName>
    </submittedName>
</protein>
<evidence type="ECO:0000313" key="1">
    <source>
        <dbReference type="EMBL" id="QHU11374.1"/>
    </source>
</evidence>
<organism evidence="1">
    <name type="scientific">viral metagenome</name>
    <dbReference type="NCBI Taxonomy" id="1070528"/>
    <lineage>
        <taxon>unclassified sequences</taxon>
        <taxon>metagenomes</taxon>
        <taxon>organismal metagenomes</taxon>
    </lineage>
</organism>
<proteinExistence type="predicted"/>
<reference evidence="1" key="1">
    <citation type="journal article" date="2020" name="Nature">
        <title>Giant virus diversity and host interactions through global metagenomics.</title>
        <authorList>
            <person name="Schulz F."/>
            <person name="Roux S."/>
            <person name="Paez-Espino D."/>
            <person name="Jungbluth S."/>
            <person name="Walsh D.A."/>
            <person name="Denef V.J."/>
            <person name="McMahon K.D."/>
            <person name="Konstantinidis K.T."/>
            <person name="Eloe-Fadrosh E.A."/>
            <person name="Kyrpides N.C."/>
            <person name="Woyke T."/>
        </authorList>
    </citation>
    <scope>NUCLEOTIDE SEQUENCE</scope>
    <source>
        <strain evidence="1">GVMAG-S-1101165-84</strain>
    </source>
</reference>
<accession>A0A6C0K5L9</accession>
<sequence length="109" mass="13072">MPISRDIALNELEDEYYEFLQEFNPDTPDYSIAAHIVSELRTTCYDDMIDLAHRFMQQYTGDQWSQVIYEFFHSEGIHRDKLDDLLEVYWEFLDDAPEEQEQEQEIPVG</sequence>
<dbReference type="EMBL" id="MN740782">
    <property type="protein sequence ID" value="QHU11374.1"/>
    <property type="molecule type" value="Genomic_DNA"/>
</dbReference>
<name>A0A6C0K5L9_9ZZZZ</name>